<name>A0A9D2KPU2_9FIRM</name>
<accession>A0A9D2KPU2</accession>
<proteinExistence type="predicted"/>
<dbReference type="InterPro" id="IPR024232">
    <property type="entry name" value="SpoIIIAH"/>
</dbReference>
<gene>
    <name evidence="2" type="ORF">IAA07_13415</name>
</gene>
<evidence type="ECO:0000256" key="1">
    <source>
        <dbReference type="SAM" id="MobiDB-lite"/>
    </source>
</evidence>
<evidence type="ECO:0000313" key="3">
    <source>
        <dbReference type="Proteomes" id="UP000823900"/>
    </source>
</evidence>
<organism evidence="2 3">
    <name type="scientific">Candidatus Lachnoclostridium stercoravium</name>
    <dbReference type="NCBI Taxonomy" id="2838633"/>
    <lineage>
        <taxon>Bacteria</taxon>
        <taxon>Bacillati</taxon>
        <taxon>Bacillota</taxon>
        <taxon>Clostridia</taxon>
        <taxon>Lachnospirales</taxon>
        <taxon>Lachnospiraceae</taxon>
    </lineage>
</organism>
<dbReference type="Pfam" id="PF12685">
    <property type="entry name" value="SpoIIIAH"/>
    <property type="match status" value="1"/>
</dbReference>
<dbReference type="Gene3D" id="1.10.287.4300">
    <property type="entry name" value="Stage III sporulation protein AH-like"/>
    <property type="match status" value="1"/>
</dbReference>
<sequence>MKKLFRRNQIIITTLAIMIAAAGYLNYAGKQEPVSGTDVYEAGMMEISDEDILAENQSLTEDGLIEIMSPEEGMDAANGEEVSSVSSQETADPDGQETQNTQVAEADGEEAGMENPGEAVLTSGMNVSEYIANVQLSREQVRAKNKETLNEIINNPSIDEASKQTAVNSIVQMTQVAEKENAAETLLQAKGFLDPVVSITDGQVDVVINAPSITDPQRAQIEDIVKRKTEVGAENIVITLLNTK</sequence>
<reference evidence="2" key="2">
    <citation type="submission" date="2021-04" db="EMBL/GenBank/DDBJ databases">
        <authorList>
            <person name="Gilroy R."/>
        </authorList>
    </citation>
    <scope>NUCLEOTIDE SEQUENCE</scope>
    <source>
        <strain evidence="2">CHK178-16964</strain>
    </source>
</reference>
<protein>
    <submittedName>
        <fullName evidence="2">SpoIIIAH-like family protein</fullName>
    </submittedName>
</protein>
<feature type="compositionally biased region" description="Polar residues" evidence="1">
    <location>
        <begin position="81"/>
        <end position="103"/>
    </location>
</feature>
<dbReference type="AlphaFoldDB" id="A0A9D2KPU2"/>
<dbReference type="EMBL" id="DWZA01000109">
    <property type="protein sequence ID" value="HJA72549.1"/>
    <property type="molecule type" value="Genomic_DNA"/>
</dbReference>
<reference evidence="2" key="1">
    <citation type="journal article" date="2021" name="PeerJ">
        <title>Extensive microbial diversity within the chicken gut microbiome revealed by metagenomics and culture.</title>
        <authorList>
            <person name="Gilroy R."/>
            <person name="Ravi A."/>
            <person name="Getino M."/>
            <person name="Pursley I."/>
            <person name="Horton D.L."/>
            <person name="Alikhan N.F."/>
            <person name="Baker D."/>
            <person name="Gharbi K."/>
            <person name="Hall N."/>
            <person name="Watson M."/>
            <person name="Adriaenssens E.M."/>
            <person name="Foster-Nyarko E."/>
            <person name="Jarju S."/>
            <person name="Secka A."/>
            <person name="Antonio M."/>
            <person name="Oren A."/>
            <person name="Chaudhuri R.R."/>
            <person name="La Ragione R."/>
            <person name="Hildebrand F."/>
            <person name="Pallen M.J."/>
        </authorList>
    </citation>
    <scope>NUCLEOTIDE SEQUENCE</scope>
    <source>
        <strain evidence="2">CHK178-16964</strain>
    </source>
</reference>
<comment type="caution">
    <text evidence="2">The sequence shown here is derived from an EMBL/GenBank/DDBJ whole genome shotgun (WGS) entry which is preliminary data.</text>
</comment>
<evidence type="ECO:0000313" key="2">
    <source>
        <dbReference type="EMBL" id="HJA72549.1"/>
    </source>
</evidence>
<dbReference type="InterPro" id="IPR038503">
    <property type="entry name" value="SpoIIIAH_sf"/>
</dbReference>
<feature type="region of interest" description="Disordered" evidence="1">
    <location>
        <begin position="76"/>
        <end position="117"/>
    </location>
</feature>
<dbReference type="Proteomes" id="UP000823900">
    <property type="component" value="Unassembled WGS sequence"/>
</dbReference>